<evidence type="ECO:0000256" key="1">
    <source>
        <dbReference type="SAM" id="MobiDB-lite"/>
    </source>
</evidence>
<sequence length="99" mass="10584">MQEMTMTKMKRLSGERKIHTQRNTAEHSPTAHTVLLSPTREPPESSIPIGNASVTLRRAPLPLLAPFLRAFSLPCAAAEGVELGGCLSCGDHQCAGFSA</sequence>
<reference evidence="2" key="2">
    <citation type="journal article" date="2015" name="Data Brief">
        <title>Shoot transcriptome of the giant reed, Arundo donax.</title>
        <authorList>
            <person name="Barrero R.A."/>
            <person name="Guerrero F.D."/>
            <person name="Moolhuijzen P."/>
            <person name="Goolsby J.A."/>
            <person name="Tidwell J."/>
            <person name="Bellgard S.E."/>
            <person name="Bellgard M.I."/>
        </authorList>
    </citation>
    <scope>NUCLEOTIDE SEQUENCE</scope>
    <source>
        <tissue evidence="2">Shoot tissue taken approximately 20 cm above the soil surface</tissue>
    </source>
</reference>
<feature type="region of interest" description="Disordered" evidence="1">
    <location>
        <begin position="1"/>
        <end position="49"/>
    </location>
</feature>
<evidence type="ECO:0000313" key="2">
    <source>
        <dbReference type="EMBL" id="JAD60542.1"/>
    </source>
</evidence>
<protein>
    <submittedName>
        <fullName evidence="2">Uncharacterized protein</fullName>
    </submittedName>
</protein>
<name>A0A0A9BMP9_ARUDO</name>
<dbReference type="AlphaFoldDB" id="A0A0A9BMP9"/>
<organism evidence="2">
    <name type="scientific">Arundo donax</name>
    <name type="common">Giant reed</name>
    <name type="synonym">Donax arundinaceus</name>
    <dbReference type="NCBI Taxonomy" id="35708"/>
    <lineage>
        <taxon>Eukaryota</taxon>
        <taxon>Viridiplantae</taxon>
        <taxon>Streptophyta</taxon>
        <taxon>Embryophyta</taxon>
        <taxon>Tracheophyta</taxon>
        <taxon>Spermatophyta</taxon>
        <taxon>Magnoliopsida</taxon>
        <taxon>Liliopsida</taxon>
        <taxon>Poales</taxon>
        <taxon>Poaceae</taxon>
        <taxon>PACMAD clade</taxon>
        <taxon>Arundinoideae</taxon>
        <taxon>Arundineae</taxon>
        <taxon>Arundo</taxon>
    </lineage>
</organism>
<accession>A0A0A9BMP9</accession>
<dbReference type="EMBL" id="GBRH01237353">
    <property type="protein sequence ID" value="JAD60542.1"/>
    <property type="molecule type" value="Transcribed_RNA"/>
</dbReference>
<feature type="compositionally biased region" description="Polar residues" evidence="1">
    <location>
        <begin position="21"/>
        <end position="31"/>
    </location>
</feature>
<reference evidence="2" key="1">
    <citation type="submission" date="2014-09" db="EMBL/GenBank/DDBJ databases">
        <authorList>
            <person name="Magalhaes I.L.F."/>
            <person name="Oliveira U."/>
            <person name="Santos F.R."/>
            <person name="Vidigal T.H.D.A."/>
            <person name="Brescovit A.D."/>
            <person name="Santos A.J."/>
        </authorList>
    </citation>
    <scope>NUCLEOTIDE SEQUENCE</scope>
    <source>
        <tissue evidence="2">Shoot tissue taken approximately 20 cm above the soil surface</tissue>
    </source>
</reference>
<proteinExistence type="predicted"/>